<keyword evidence="1" id="KW-0539">Nucleus</keyword>
<name>A0AAJ6CFJ1_9BASI</name>
<feature type="region of interest" description="Disordered" evidence="2">
    <location>
        <begin position="151"/>
        <end position="239"/>
    </location>
</feature>
<dbReference type="InterPro" id="IPR006984">
    <property type="entry name" value="Fcf1/UTP23"/>
</dbReference>
<feature type="domain" description="UTP23 sensor motif region" evidence="3">
    <location>
        <begin position="173"/>
        <end position="189"/>
    </location>
</feature>
<evidence type="ECO:0000313" key="4">
    <source>
        <dbReference type="EMBL" id="WFC97799.1"/>
    </source>
</evidence>
<dbReference type="Pfam" id="PF24779">
    <property type="entry name" value="UTP23_sensor"/>
    <property type="match status" value="1"/>
</dbReference>
<dbReference type="EMBL" id="CP119943">
    <property type="protein sequence ID" value="WFC97799.1"/>
    <property type="molecule type" value="Genomic_DNA"/>
</dbReference>
<reference evidence="4 5" key="1">
    <citation type="submission" date="2023-03" db="EMBL/GenBank/DDBJ databases">
        <title>Mating type loci evolution in Malassezia.</title>
        <authorList>
            <person name="Coelho M.A."/>
        </authorList>
    </citation>
    <scope>NUCLEOTIDE SEQUENCE [LARGE SCALE GENOMIC DNA]</scope>
    <source>
        <strain evidence="4 5">CBS 9725</strain>
    </source>
</reference>
<evidence type="ECO:0000256" key="1">
    <source>
        <dbReference type="ARBA" id="ARBA00023242"/>
    </source>
</evidence>
<dbReference type="GO" id="GO:0032040">
    <property type="term" value="C:small-subunit processome"/>
    <property type="evidence" value="ECO:0007669"/>
    <property type="project" value="InterPro"/>
</dbReference>
<sequence>MSFVQYKVQDPVHQLANVLCTTKIKPMITQCCMVALYNRQKNCAPDEKAHFDQTIALAKQWERRKCNHREPLEPSVCIEQVVGPANQHRYMLAADDPVLRRSLRRVVPGLPLLHYSQSVLILEPMSDLTDRHIGHMEANKSAIPASERKLLEKVSQQQDNPAETAPEQAMPVKRKKPKAPNPLSVKKPKTLKSTPNISERSSLDAAKAKKPQVTEAHTLQQVTRRRKKRGRGDSHAGGN</sequence>
<dbReference type="AlphaFoldDB" id="A0AAJ6CFJ1"/>
<organism evidence="4 5">
    <name type="scientific">Malassezia yamatoensis</name>
    <dbReference type="NCBI Taxonomy" id="253288"/>
    <lineage>
        <taxon>Eukaryota</taxon>
        <taxon>Fungi</taxon>
        <taxon>Dikarya</taxon>
        <taxon>Basidiomycota</taxon>
        <taxon>Ustilaginomycotina</taxon>
        <taxon>Malasseziomycetes</taxon>
        <taxon>Malasseziales</taxon>
        <taxon>Malasseziaceae</taxon>
        <taxon>Malassezia</taxon>
    </lineage>
</organism>
<dbReference type="Gene3D" id="3.40.50.1010">
    <property type="entry name" value="5'-nuclease"/>
    <property type="match status" value="1"/>
</dbReference>
<evidence type="ECO:0000256" key="2">
    <source>
        <dbReference type="SAM" id="MobiDB-lite"/>
    </source>
</evidence>
<dbReference type="Pfam" id="PF04900">
    <property type="entry name" value="Fcf1"/>
    <property type="match status" value="1"/>
</dbReference>
<proteinExistence type="predicted"/>
<accession>A0AAJ6CFJ1</accession>
<protein>
    <recommendedName>
        <fullName evidence="3">UTP23 sensor motif region domain-containing protein</fullName>
    </recommendedName>
</protein>
<gene>
    <name evidence="4" type="ORF">MYAM1_000519</name>
</gene>
<dbReference type="InterPro" id="IPR057776">
    <property type="entry name" value="UTP23_sensor"/>
</dbReference>
<feature type="compositionally biased region" description="Polar residues" evidence="2">
    <location>
        <begin position="191"/>
        <end position="200"/>
    </location>
</feature>
<evidence type="ECO:0000313" key="5">
    <source>
        <dbReference type="Proteomes" id="UP001219567"/>
    </source>
</evidence>
<evidence type="ECO:0000259" key="3">
    <source>
        <dbReference type="Pfam" id="PF24779"/>
    </source>
</evidence>
<dbReference type="Proteomes" id="UP001219567">
    <property type="component" value="Chromosome 1"/>
</dbReference>
<keyword evidence="5" id="KW-1185">Reference proteome</keyword>
<dbReference type="PANTHER" id="PTHR12416">
    <property type="entry name" value="RRNA-PROCESSING PROTEIN UTP23 HOMOLOG"/>
    <property type="match status" value="1"/>
</dbReference>